<name>A0A162CEU5_9GAMM</name>
<evidence type="ECO:0000313" key="4">
    <source>
        <dbReference type="Proteomes" id="UP000076661"/>
    </source>
</evidence>
<comment type="caution">
    <text evidence="3">The sequence shown here is derived from an EMBL/GenBank/DDBJ whole genome shotgun (WGS) entry which is preliminary data.</text>
</comment>
<evidence type="ECO:0000313" key="3">
    <source>
        <dbReference type="EMBL" id="KZN66786.1"/>
    </source>
</evidence>
<dbReference type="RefSeq" id="WP_063372332.1">
    <property type="nucleotide sequence ID" value="NZ_AUXX01000016.1"/>
</dbReference>
<dbReference type="InterPro" id="IPR036844">
    <property type="entry name" value="Hint_dom_sf"/>
</dbReference>
<feature type="domain" description="Hint" evidence="2">
    <location>
        <begin position="112"/>
        <end position="216"/>
    </location>
</feature>
<feature type="chain" id="PRO_5007832587" evidence="1">
    <location>
        <begin position="22"/>
        <end position="288"/>
    </location>
</feature>
<dbReference type="CDD" id="cd00081">
    <property type="entry name" value="Hint"/>
    <property type="match status" value="1"/>
</dbReference>
<dbReference type="PATRIC" id="fig|1365257.3.peg.2346"/>
<dbReference type="NCBIfam" id="TIGR01445">
    <property type="entry name" value="intein_Nterm"/>
    <property type="match status" value="1"/>
</dbReference>
<gene>
    <name evidence="3" type="ORF">N478_18285</name>
</gene>
<keyword evidence="1" id="KW-0732">Signal</keyword>
<dbReference type="InterPro" id="IPR003587">
    <property type="entry name" value="Hint_dom_N"/>
</dbReference>
<sequence>MKLKLLATSGMLLLASDMAFALDPVRIEQRCEDDSISTPLGIGRNQWALKCKYISNRTYDYNINDDWGNQRSRVYYPSFYKPGNFNDWWRAPTSKAPACTNNGYTGIIHCLSSCYTPDQKLLFAEGELAIFDAFTRRVSRIVTLSDDATLDSLAYTVRDVDAYSESVRDVEHDILHIKTASGGSIKVTLNHPLLISSGHLKNAEDIKVGDALIAENGDFDQITEIDEIQFFGKVYNVRPDSNAEDGVILNGQIVVAQGYLSGSMFYQNTGANHVNRLLLRDSVPADLI</sequence>
<dbReference type="PROSITE" id="PS50817">
    <property type="entry name" value="INTEIN_N_TER"/>
    <property type="match status" value="1"/>
</dbReference>
<reference evidence="3 4" key="1">
    <citation type="submission" date="2013-07" db="EMBL/GenBank/DDBJ databases">
        <title>Comparative Genomic and Metabolomic Analysis of Twelve Strains of Pseudoalteromonas luteoviolacea.</title>
        <authorList>
            <person name="Vynne N.G."/>
            <person name="Mansson M."/>
            <person name="Gram L."/>
        </authorList>
    </citation>
    <scope>NUCLEOTIDE SEQUENCE [LARGE SCALE GENOMIC DNA]</scope>
    <source>
        <strain evidence="3 4">S4060-1</strain>
    </source>
</reference>
<feature type="signal peptide" evidence="1">
    <location>
        <begin position="1"/>
        <end position="21"/>
    </location>
</feature>
<protein>
    <submittedName>
        <fullName evidence="3">Cell surface protein</fullName>
    </submittedName>
</protein>
<dbReference type="InterPro" id="IPR006141">
    <property type="entry name" value="Intein_N"/>
</dbReference>
<dbReference type="Gene3D" id="2.170.16.10">
    <property type="entry name" value="Hedgehog/Intein (Hint) domain"/>
    <property type="match status" value="1"/>
</dbReference>
<dbReference type="AlphaFoldDB" id="A0A162CEU5"/>
<dbReference type="SUPFAM" id="SSF51294">
    <property type="entry name" value="Hedgehog/intein (Hint) domain"/>
    <property type="match status" value="1"/>
</dbReference>
<organism evidence="3 4">
    <name type="scientific">Pseudoalteromonas luteoviolacea S4060-1</name>
    <dbReference type="NCBI Taxonomy" id="1365257"/>
    <lineage>
        <taxon>Bacteria</taxon>
        <taxon>Pseudomonadati</taxon>
        <taxon>Pseudomonadota</taxon>
        <taxon>Gammaproteobacteria</taxon>
        <taxon>Alteromonadales</taxon>
        <taxon>Pseudoalteromonadaceae</taxon>
        <taxon>Pseudoalteromonas</taxon>
    </lineage>
</organism>
<evidence type="ECO:0000259" key="2">
    <source>
        <dbReference type="SMART" id="SM00306"/>
    </source>
</evidence>
<evidence type="ECO:0000256" key="1">
    <source>
        <dbReference type="SAM" id="SignalP"/>
    </source>
</evidence>
<dbReference type="EMBL" id="AUXX01000016">
    <property type="protein sequence ID" value="KZN66786.1"/>
    <property type="molecule type" value="Genomic_DNA"/>
</dbReference>
<dbReference type="SMART" id="SM00306">
    <property type="entry name" value="HintN"/>
    <property type="match status" value="1"/>
</dbReference>
<proteinExistence type="predicted"/>
<dbReference type="Proteomes" id="UP000076661">
    <property type="component" value="Unassembled WGS sequence"/>
</dbReference>
<accession>A0A162CEU5</accession>
<dbReference type="GO" id="GO:0016539">
    <property type="term" value="P:intein-mediated protein splicing"/>
    <property type="evidence" value="ECO:0007669"/>
    <property type="project" value="InterPro"/>
</dbReference>